<gene>
    <name evidence="1" type="ORF">SAMN04487864_10124</name>
</gene>
<dbReference type="EMBL" id="FMYW01000001">
    <property type="protein sequence ID" value="SDB94599.1"/>
    <property type="molecule type" value="Genomic_DNA"/>
</dbReference>
<organism evidence="1 2">
    <name type="scientific">Succiniclasticum ruminis</name>
    <dbReference type="NCBI Taxonomy" id="40841"/>
    <lineage>
        <taxon>Bacteria</taxon>
        <taxon>Bacillati</taxon>
        <taxon>Bacillota</taxon>
        <taxon>Negativicutes</taxon>
        <taxon>Acidaminococcales</taxon>
        <taxon>Acidaminococcaceae</taxon>
        <taxon>Succiniclasticum</taxon>
    </lineage>
</organism>
<name>A0A1G6HK15_9FIRM</name>
<keyword evidence="2" id="KW-1185">Reference proteome</keyword>
<reference evidence="2" key="1">
    <citation type="submission" date="2016-10" db="EMBL/GenBank/DDBJ databases">
        <authorList>
            <person name="Varghese N."/>
            <person name="Submissions S."/>
        </authorList>
    </citation>
    <scope>NUCLEOTIDE SEQUENCE [LARGE SCALE GENOMIC DNA]</scope>
    <source>
        <strain evidence="2">DSM 11005</strain>
    </source>
</reference>
<evidence type="ECO:0000313" key="1">
    <source>
        <dbReference type="EMBL" id="SDB94599.1"/>
    </source>
</evidence>
<dbReference type="AlphaFoldDB" id="A0A1G6HK15"/>
<sequence>MMPLHYNRTAVVDGTASVHHRLAFMMGCFMDCRAVMDRAAFVYSRSVMSGTAFVHHRLCLVLWCFMYSRPVMGRAALVHHRLRLVMLCAPVHARTLLFGNVLVNGRALMSGIASMHGRSCLMAGTAFMYRADLLCLCGTLSAGMTGRRRFGNSHYERGTEETCH</sequence>
<proteinExistence type="predicted"/>
<protein>
    <submittedName>
        <fullName evidence="1">Uncharacterized protein</fullName>
    </submittedName>
</protein>
<evidence type="ECO:0000313" key="2">
    <source>
        <dbReference type="Proteomes" id="UP000198943"/>
    </source>
</evidence>
<accession>A0A1G6HK15</accession>
<dbReference type="Proteomes" id="UP000198943">
    <property type="component" value="Unassembled WGS sequence"/>
</dbReference>